<dbReference type="GO" id="GO:0005657">
    <property type="term" value="C:replication fork"/>
    <property type="evidence" value="ECO:0007669"/>
    <property type="project" value="TreeGrafter"/>
</dbReference>
<dbReference type="FunFam" id="3.30.1490.100:FF:000007">
    <property type="entry name" value="DNA polymerase eta"/>
    <property type="match status" value="1"/>
</dbReference>
<dbReference type="InterPro" id="IPR001126">
    <property type="entry name" value="UmuC"/>
</dbReference>
<comment type="subcellular location">
    <subcellularLocation>
        <location evidence="3">Nucleus</location>
    </subcellularLocation>
</comment>
<dbReference type="EC" id="2.7.7.7" evidence="5"/>
<evidence type="ECO:0000256" key="12">
    <source>
        <dbReference type="ARBA" id="ARBA00022842"/>
    </source>
</evidence>
<evidence type="ECO:0000256" key="13">
    <source>
        <dbReference type="ARBA" id="ARBA00022843"/>
    </source>
</evidence>
<keyword evidence="9" id="KW-0227">DNA damage</keyword>
<keyword evidence="14" id="KW-0234">DNA repair</keyword>
<sequence>MASTKSFINIANKYDRVILLIDMDCFYCQVEEKLEPELKGKPIAVVQYNAWRGGGIIAVNYPAREQGVTRHMRGDEAKEQCPDIVLVKVPSVREKADLTKYREAGKEVATVLQKLTPLLERASVDEAYLDITDEVVKRLEVMNQGQFNLKPSELNSTYAVGYSNFGDYVQEISSCIESDTDEFDCNDDDLPAVKKSNIKLLLGAAIANEIRAKVKEDTGYECSAGIAHNKILAKLACGINKPNKQTILPLKQIQPLFSTLPLGKIKGLGGKFGEDLCTLLNIKFVGDLIKFSEAELQRRFDEKNGSWLYLIARGIDLECVTPRFYSKSIGCCKKFPGRNAISGIPTLEHWLGELAKEICERMEKDVIENNRKAKQMVVSYIQEINGQDVSSSRSVPLSSYDLEAMAKCAFDVIRKNTDLFIKPGSDKVLNNPLKFLGVSVGKFETIETNKNTIQKLFMNHCKKKEQEGSTAEQKIVTEKEKVPEQKVEKKSFFANYLKKKDESVQGSNNIAEESAATLEEVKSSESNADCKESKSFFLKAIRKQQNSGVNPGEMASDVQQKSDGSSSAALVVEEPQAGSNTTSVKGPKSFFLNAIKRKSNESDTKTSEHPTTEDSPCESQVQNTKILEAMPSTSSASNYTDTYAEFLVPEPKEQDFTTCDKCGKKVLAYDFQTHNDFHFALELSQEQREKFRSEVKSKIITTPPRKKSKISSSQLNTSKKPITSSQPAAEISIAKFLSKEQPNVNDSDETTQPTEKCIECGNLVPTEKITEHLDYHAARKIQVEWNKQLMTEGKQQSVGGQITVATKTTGPAKVKTKNIKMFFATQT</sequence>
<comment type="cofactor">
    <cofactor evidence="2">
        <name>Mg(2+)</name>
        <dbReference type="ChEBI" id="CHEBI:18420"/>
    </cofactor>
</comment>
<comment type="catalytic activity">
    <reaction evidence="17">
        <text>DNA(n) + a 2'-deoxyribonucleoside 5'-triphosphate = DNA(n+1) + diphosphate</text>
        <dbReference type="Rhea" id="RHEA:22508"/>
        <dbReference type="Rhea" id="RHEA-COMP:17339"/>
        <dbReference type="Rhea" id="RHEA-COMP:17340"/>
        <dbReference type="ChEBI" id="CHEBI:33019"/>
        <dbReference type="ChEBI" id="CHEBI:61560"/>
        <dbReference type="ChEBI" id="CHEBI:173112"/>
        <dbReference type="EC" id="2.7.7.7"/>
    </reaction>
</comment>
<evidence type="ECO:0000256" key="16">
    <source>
        <dbReference type="ARBA" id="ARBA00044975"/>
    </source>
</evidence>
<feature type="domain" description="UBZ3-type" evidence="20">
    <location>
        <begin position="652"/>
        <end position="686"/>
    </location>
</feature>
<dbReference type="Gene3D" id="3.30.70.270">
    <property type="match status" value="1"/>
</dbReference>
<dbReference type="GO" id="GO:0009411">
    <property type="term" value="P:response to UV"/>
    <property type="evidence" value="ECO:0007669"/>
    <property type="project" value="UniProtKB-ARBA"/>
</dbReference>
<feature type="region of interest" description="Disordered" evidence="18">
    <location>
        <begin position="546"/>
        <end position="568"/>
    </location>
</feature>
<dbReference type="Gene3D" id="1.10.150.20">
    <property type="entry name" value="5' to 3' exonuclease, C-terminal subdomain"/>
    <property type="match status" value="1"/>
</dbReference>
<evidence type="ECO:0000259" key="19">
    <source>
        <dbReference type="PROSITE" id="PS50173"/>
    </source>
</evidence>
<dbReference type="AlphaFoldDB" id="A0A7R8YZ82"/>
<evidence type="ECO:0000256" key="18">
    <source>
        <dbReference type="SAM" id="MobiDB-lite"/>
    </source>
</evidence>
<comment type="cofactor">
    <cofactor evidence="1">
        <name>Mn(2+)</name>
        <dbReference type="ChEBI" id="CHEBI:29035"/>
    </cofactor>
</comment>
<evidence type="ECO:0000256" key="9">
    <source>
        <dbReference type="ARBA" id="ARBA00022763"/>
    </source>
</evidence>
<dbReference type="FunFam" id="1.10.150.20:FF:000014">
    <property type="entry name" value="Polymerase (DNA directed), eta"/>
    <property type="match status" value="1"/>
</dbReference>
<dbReference type="InterPro" id="IPR041298">
    <property type="entry name" value="UBZ3"/>
</dbReference>
<keyword evidence="22" id="KW-1185">Reference proteome</keyword>
<dbReference type="Proteomes" id="UP000594454">
    <property type="component" value="Chromosome 5"/>
</dbReference>
<reference evidence="21 22" key="1">
    <citation type="submission" date="2020-11" db="EMBL/GenBank/DDBJ databases">
        <authorList>
            <person name="Wallbank WR R."/>
            <person name="Pardo Diaz C."/>
            <person name="Kozak K."/>
            <person name="Martin S."/>
            <person name="Jiggins C."/>
            <person name="Moest M."/>
            <person name="Warren A I."/>
            <person name="Generalovic N T."/>
            <person name="Byers J.R.P. K."/>
            <person name="Montejo-Kovacevich G."/>
            <person name="Yen C E."/>
        </authorList>
    </citation>
    <scope>NUCLEOTIDE SEQUENCE [LARGE SCALE GENOMIC DNA]</scope>
</reference>
<evidence type="ECO:0000256" key="15">
    <source>
        <dbReference type="ARBA" id="ARBA00023242"/>
    </source>
</evidence>
<name>A0A7R8YZ82_HERIL</name>
<dbReference type="GO" id="GO:0006281">
    <property type="term" value="P:DNA repair"/>
    <property type="evidence" value="ECO:0007669"/>
    <property type="project" value="UniProtKB-KW"/>
</dbReference>
<evidence type="ECO:0000256" key="5">
    <source>
        <dbReference type="ARBA" id="ARBA00012417"/>
    </source>
</evidence>
<dbReference type="Pfam" id="PF21704">
    <property type="entry name" value="POLH-Rev1_HhH"/>
    <property type="match status" value="1"/>
</dbReference>
<dbReference type="InterPro" id="IPR043502">
    <property type="entry name" value="DNA/RNA_pol_sf"/>
</dbReference>
<evidence type="ECO:0000256" key="6">
    <source>
        <dbReference type="ARBA" id="ARBA00022679"/>
    </source>
</evidence>
<proteinExistence type="inferred from homology"/>
<dbReference type="Pfam" id="PF18439">
    <property type="entry name" value="zf_UBZ"/>
    <property type="match status" value="2"/>
</dbReference>
<dbReference type="GO" id="GO:0003684">
    <property type="term" value="F:damaged DNA binding"/>
    <property type="evidence" value="ECO:0007669"/>
    <property type="project" value="InterPro"/>
</dbReference>
<dbReference type="InterPro" id="IPR036775">
    <property type="entry name" value="DNA_pol_Y-fam_lit_finger_sf"/>
</dbReference>
<feature type="region of interest" description="Disordered" evidence="18">
    <location>
        <begin position="698"/>
        <end position="727"/>
    </location>
</feature>
<comment type="similarity">
    <text evidence="4">Belongs to the DNA polymerase type-Y family.</text>
</comment>
<dbReference type="FunCoup" id="A0A7R8YZ82">
    <property type="interactions" value="1573"/>
</dbReference>
<dbReference type="PIRSF" id="PIRSF036603">
    <property type="entry name" value="DPol_eta"/>
    <property type="match status" value="1"/>
</dbReference>
<keyword evidence="10" id="KW-0863">Zinc-finger</keyword>
<keyword evidence="15" id="KW-0539">Nucleus</keyword>
<evidence type="ECO:0000313" key="22">
    <source>
        <dbReference type="Proteomes" id="UP000594454"/>
    </source>
</evidence>
<dbReference type="InterPro" id="IPR043128">
    <property type="entry name" value="Rev_trsase/Diguanyl_cyclase"/>
</dbReference>
<evidence type="ECO:0000256" key="10">
    <source>
        <dbReference type="ARBA" id="ARBA00022771"/>
    </source>
</evidence>
<dbReference type="PROSITE" id="PS50173">
    <property type="entry name" value="UMUC"/>
    <property type="match status" value="1"/>
</dbReference>
<evidence type="ECO:0000256" key="4">
    <source>
        <dbReference type="ARBA" id="ARBA00010945"/>
    </source>
</evidence>
<evidence type="ECO:0000256" key="1">
    <source>
        <dbReference type="ARBA" id="ARBA00001936"/>
    </source>
</evidence>
<dbReference type="Pfam" id="PF11799">
    <property type="entry name" value="IMS_C"/>
    <property type="match status" value="1"/>
</dbReference>
<dbReference type="InParanoid" id="A0A7R8YZ82"/>
<dbReference type="EMBL" id="LR899013">
    <property type="protein sequence ID" value="CAD7090200.1"/>
    <property type="molecule type" value="Genomic_DNA"/>
</dbReference>
<dbReference type="PROSITE" id="PS51907">
    <property type="entry name" value="ZF_UBZ3"/>
    <property type="match status" value="2"/>
</dbReference>
<evidence type="ECO:0000256" key="11">
    <source>
        <dbReference type="ARBA" id="ARBA00022833"/>
    </source>
</evidence>
<dbReference type="FunFam" id="3.40.1170.60:FF:000003">
    <property type="entry name" value="DNA polymerase eta"/>
    <property type="match status" value="1"/>
</dbReference>
<evidence type="ECO:0000256" key="7">
    <source>
        <dbReference type="ARBA" id="ARBA00022695"/>
    </source>
</evidence>
<evidence type="ECO:0000256" key="17">
    <source>
        <dbReference type="ARBA" id="ARBA00049244"/>
    </source>
</evidence>
<evidence type="ECO:0000256" key="14">
    <source>
        <dbReference type="ARBA" id="ARBA00023204"/>
    </source>
</evidence>
<evidence type="ECO:0000313" key="21">
    <source>
        <dbReference type="EMBL" id="CAD7090200.1"/>
    </source>
</evidence>
<dbReference type="Gene3D" id="3.40.1170.60">
    <property type="match status" value="1"/>
</dbReference>
<dbReference type="SUPFAM" id="SSF100879">
    <property type="entry name" value="Lesion bypass DNA polymerase (Y-family), little finger domain"/>
    <property type="match status" value="1"/>
</dbReference>
<dbReference type="GO" id="GO:0042276">
    <property type="term" value="P:error-prone translesion synthesis"/>
    <property type="evidence" value="ECO:0007669"/>
    <property type="project" value="TreeGrafter"/>
</dbReference>
<protein>
    <recommendedName>
        <fullName evidence="16">DNA polymerase eta</fullName>
        <ecNumber evidence="5">2.7.7.7</ecNumber>
    </recommendedName>
</protein>
<feature type="domain" description="UmuC" evidence="19">
    <location>
        <begin position="18"/>
        <end position="269"/>
    </location>
</feature>
<evidence type="ECO:0000256" key="8">
    <source>
        <dbReference type="ARBA" id="ARBA00022723"/>
    </source>
</evidence>
<evidence type="ECO:0000259" key="20">
    <source>
        <dbReference type="PROSITE" id="PS51907"/>
    </source>
</evidence>
<dbReference type="Gene3D" id="3.30.1490.100">
    <property type="entry name" value="DNA polymerase, Y-family, little finger domain"/>
    <property type="match status" value="1"/>
</dbReference>
<feature type="region of interest" description="Disordered" evidence="18">
    <location>
        <begin position="599"/>
        <end position="621"/>
    </location>
</feature>
<keyword evidence="12" id="KW-0460">Magnesium</keyword>
<feature type="compositionally biased region" description="Polar residues" evidence="18">
    <location>
        <begin position="710"/>
        <end position="727"/>
    </location>
</feature>
<dbReference type="Pfam" id="PF00817">
    <property type="entry name" value="IMS"/>
    <property type="match status" value="1"/>
</dbReference>
<dbReference type="OrthoDB" id="5723at2759"/>
<dbReference type="GO" id="GO:0003887">
    <property type="term" value="F:DNA-directed DNA polymerase activity"/>
    <property type="evidence" value="ECO:0007669"/>
    <property type="project" value="UniProtKB-EC"/>
</dbReference>
<dbReference type="OMA" id="MQNKYDR"/>
<dbReference type="SUPFAM" id="SSF56672">
    <property type="entry name" value="DNA/RNA polymerases"/>
    <property type="match status" value="1"/>
</dbReference>
<evidence type="ECO:0000256" key="2">
    <source>
        <dbReference type="ARBA" id="ARBA00001946"/>
    </source>
</evidence>
<dbReference type="PANTHER" id="PTHR45873:SF1">
    <property type="entry name" value="DNA POLYMERASE ETA"/>
    <property type="match status" value="1"/>
</dbReference>
<feature type="compositionally biased region" description="Polar residues" evidence="18">
    <location>
        <begin position="557"/>
        <end position="568"/>
    </location>
</feature>
<dbReference type="GO" id="GO:0008270">
    <property type="term" value="F:zinc ion binding"/>
    <property type="evidence" value="ECO:0007669"/>
    <property type="project" value="UniProtKB-KW"/>
</dbReference>
<organism evidence="21 22">
    <name type="scientific">Hermetia illucens</name>
    <name type="common">Black soldier fly</name>
    <dbReference type="NCBI Taxonomy" id="343691"/>
    <lineage>
        <taxon>Eukaryota</taxon>
        <taxon>Metazoa</taxon>
        <taxon>Ecdysozoa</taxon>
        <taxon>Arthropoda</taxon>
        <taxon>Hexapoda</taxon>
        <taxon>Insecta</taxon>
        <taxon>Pterygota</taxon>
        <taxon>Neoptera</taxon>
        <taxon>Endopterygota</taxon>
        <taxon>Diptera</taxon>
        <taxon>Brachycera</taxon>
        <taxon>Stratiomyomorpha</taxon>
        <taxon>Stratiomyidae</taxon>
        <taxon>Hermetiinae</taxon>
        <taxon>Hermetia</taxon>
    </lineage>
</organism>
<accession>A0A7R8YZ82</accession>
<gene>
    <name evidence="21" type="ORF">HERILL_LOCUS12697</name>
</gene>
<keyword evidence="13" id="KW-0832">Ubl conjugation</keyword>
<dbReference type="InterPro" id="IPR017961">
    <property type="entry name" value="DNA_pol_Y-fam_little_finger"/>
</dbReference>
<keyword evidence="7" id="KW-0548">Nucleotidyltransferase</keyword>
<feature type="compositionally biased region" description="Basic and acidic residues" evidence="18">
    <location>
        <begin position="599"/>
        <end position="612"/>
    </location>
</feature>
<dbReference type="InterPro" id="IPR052230">
    <property type="entry name" value="DNA_polymerase_eta"/>
</dbReference>
<dbReference type="GO" id="GO:0005634">
    <property type="term" value="C:nucleus"/>
    <property type="evidence" value="ECO:0007669"/>
    <property type="project" value="UniProtKB-SubCell"/>
</dbReference>
<keyword evidence="8" id="KW-0479">Metal-binding</keyword>
<evidence type="ECO:0000256" key="3">
    <source>
        <dbReference type="ARBA" id="ARBA00004123"/>
    </source>
</evidence>
<feature type="domain" description="UBZ3-type" evidence="20">
    <location>
        <begin position="750"/>
        <end position="784"/>
    </location>
</feature>
<dbReference type="GO" id="GO:0035861">
    <property type="term" value="C:site of double-strand break"/>
    <property type="evidence" value="ECO:0007669"/>
    <property type="project" value="TreeGrafter"/>
</dbReference>
<keyword evidence="11" id="KW-0862">Zinc</keyword>
<dbReference type="PANTHER" id="PTHR45873">
    <property type="entry name" value="DNA POLYMERASE ETA"/>
    <property type="match status" value="1"/>
</dbReference>
<keyword evidence="6" id="KW-0808">Transferase</keyword>